<evidence type="ECO:0000256" key="6">
    <source>
        <dbReference type="RuleBase" id="RU368066"/>
    </source>
</evidence>
<evidence type="ECO:0000256" key="5">
    <source>
        <dbReference type="ARBA" id="ARBA00023136"/>
    </source>
</evidence>
<keyword evidence="4 6" id="KW-1133">Transmembrane helix</keyword>
<feature type="transmembrane region" description="Helical" evidence="6">
    <location>
        <begin position="519"/>
        <end position="544"/>
    </location>
</feature>
<keyword evidence="3 6" id="KW-0812">Transmembrane</keyword>
<feature type="transmembrane region" description="Helical" evidence="6">
    <location>
        <begin position="443"/>
        <end position="465"/>
    </location>
</feature>
<feature type="transmembrane region" description="Helical" evidence="6">
    <location>
        <begin position="618"/>
        <end position="640"/>
    </location>
</feature>
<evidence type="ECO:0000313" key="8">
    <source>
        <dbReference type="EMBL" id="CAD8712465.1"/>
    </source>
</evidence>
<feature type="transmembrane region" description="Helical" evidence="6">
    <location>
        <begin position="350"/>
        <end position="370"/>
    </location>
</feature>
<evidence type="ECO:0000256" key="3">
    <source>
        <dbReference type="ARBA" id="ARBA00022692"/>
    </source>
</evidence>
<feature type="region of interest" description="Disordered" evidence="7">
    <location>
        <begin position="725"/>
        <end position="788"/>
    </location>
</feature>
<feature type="compositionally biased region" description="Pro residues" evidence="7">
    <location>
        <begin position="97"/>
        <end position="121"/>
    </location>
</feature>
<dbReference type="PANTHER" id="PTHR12385">
    <property type="entry name" value="CHOLINE TRANSPORTER-LIKE (SLC FAMILY 44)"/>
    <property type="match status" value="1"/>
</dbReference>
<feature type="transmembrane region" description="Helical" evidence="6">
    <location>
        <begin position="404"/>
        <end position="422"/>
    </location>
</feature>
<accession>A0A7S0SQD5</accession>
<proteinExistence type="inferred from homology"/>
<dbReference type="Pfam" id="PF04515">
    <property type="entry name" value="Choline_transpo"/>
    <property type="match status" value="1"/>
</dbReference>
<evidence type="ECO:0000256" key="2">
    <source>
        <dbReference type="ARBA" id="ARBA00007168"/>
    </source>
</evidence>
<gene>
    <name evidence="8" type="ORF">MANT1106_LOCUS15152</name>
</gene>
<feature type="region of interest" description="Disordered" evidence="7">
    <location>
        <begin position="1"/>
        <end position="22"/>
    </location>
</feature>
<comment type="similarity">
    <text evidence="2 6">Belongs to the CTL (choline transporter-like) family.</text>
</comment>
<dbReference type="AlphaFoldDB" id="A0A7S0SQD5"/>
<evidence type="ECO:0000256" key="4">
    <source>
        <dbReference type="ARBA" id="ARBA00022989"/>
    </source>
</evidence>
<comment type="subcellular location">
    <subcellularLocation>
        <location evidence="6">Cell membrane</location>
        <topology evidence="6">Multi-pass membrane protein</topology>
    </subcellularLocation>
    <subcellularLocation>
        <location evidence="1">Membrane</location>
        <topology evidence="1">Multi-pass membrane protein</topology>
    </subcellularLocation>
</comment>
<dbReference type="InterPro" id="IPR007603">
    <property type="entry name" value="Choline_transptr-like"/>
</dbReference>
<keyword evidence="5 6" id="KW-0472">Membrane</keyword>
<dbReference type="GO" id="GO:0022857">
    <property type="term" value="F:transmembrane transporter activity"/>
    <property type="evidence" value="ECO:0007669"/>
    <property type="project" value="UniProtKB-UniRule"/>
</dbReference>
<feature type="transmembrane region" description="Helical" evidence="6">
    <location>
        <begin position="48"/>
        <end position="69"/>
    </location>
</feature>
<feature type="compositionally biased region" description="Pro residues" evidence="7">
    <location>
        <begin position="214"/>
        <end position="239"/>
    </location>
</feature>
<dbReference type="GO" id="GO:0005886">
    <property type="term" value="C:plasma membrane"/>
    <property type="evidence" value="ECO:0007669"/>
    <property type="project" value="UniProtKB-SubCell"/>
</dbReference>
<organism evidence="8">
    <name type="scientific">Mantoniella antarctica</name>
    <dbReference type="NCBI Taxonomy" id="81844"/>
    <lineage>
        <taxon>Eukaryota</taxon>
        <taxon>Viridiplantae</taxon>
        <taxon>Chlorophyta</taxon>
        <taxon>Mamiellophyceae</taxon>
        <taxon>Mamiellales</taxon>
        <taxon>Mamiellaceae</taxon>
        <taxon>Mantoniella</taxon>
    </lineage>
</organism>
<feature type="compositionally biased region" description="Basic and acidic residues" evidence="7">
    <location>
        <begin position="745"/>
        <end position="760"/>
    </location>
</feature>
<name>A0A7S0SQD5_9CHLO</name>
<dbReference type="PANTHER" id="PTHR12385:SF4">
    <property type="entry name" value="PROTEIN PNS1"/>
    <property type="match status" value="1"/>
</dbReference>
<feature type="compositionally biased region" description="Polar residues" evidence="7">
    <location>
        <begin position="775"/>
        <end position="787"/>
    </location>
</feature>
<evidence type="ECO:0000256" key="7">
    <source>
        <dbReference type="SAM" id="MobiDB-lite"/>
    </source>
</evidence>
<feature type="region of interest" description="Disordered" evidence="7">
    <location>
        <begin position="97"/>
        <end position="124"/>
    </location>
</feature>
<dbReference type="EMBL" id="HBFC01025061">
    <property type="protein sequence ID" value="CAD8712465.1"/>
    <property type="molecule type" value="Transcribed_RNA"/>
</dbReference>
<feature type="transmembrane region" description="Helical" evidence="6">
    <location>
        <begin position="377"/>
        <end position="398"/>
    </location>
</feature>
<evidence type="ECO:0000256" key="1">
    <source>
        <dbReference type="ARBA" id="ARBA00004141"/>
    </source>
</evidence>
<feature type="transmembrane region" description="Helical" evidence="6">
    <location>
        <begin position="471"/>
        <end position="489"/>
    </location>
</feature>
<feature type="transmembrane region" description="Helical" evidence="6">
    <location>
        <begin position="660"/>
        <end position="678"/>
    </location>
</feature>
<protein>
    <recommendedName>
        <fullName evidence="6">Choline transporter-like protein</fullName>
    </recommendedName>
</protein>
<comment type="function">
    <text evidence="6">Choline transporter.</text>
</comment>
<feature type="region of interest" description="Disordered" evidence="7">
    <location>
        <begin position="207"/>
        <end position="255"/>
    </location>
</feature>
<reference evidence="8" key="1">
    <citation type="submission" date="2021-01" db="EMBL/GenBank/DDBJ databases">
        <authorList>
            <person name="Corre E."/>
            <person name="Pelletier E."/>
            <person name="Niang G."/>
            <person name="Scheremetjew M."/>
            <person name="Finn R."/>
            <person name="Kale V."/>
            <person name="Holt S."/>
            <person name="Cochrane G."/>
            <person name="Meng A."/>
            <person name="Brown T."/>
            <person name="Cohen L."/>
        </authorList>
    </citation>
    <scope>NUCLEOTIDE SEQUENCE</scope>
    <source>
        <strain evidence="8">SL-175</strain>
    </source>
</reference>
<sequence length="800" mass="88151">MGAVTEGAKSKGTKDAVWQEQYSGGRSRRVGVRCERPNTGSIKEYRDVVFLPLLFGMLALVGYAAHFVATEPVPDQFSCSQYFGKNVCTVNLPPSPPMPPRPLPPSPPPAPAPSPPPPPQLSPAQVFTAGVLAKDCDALIDVCQESQGLCMDRCSSGTLSEFPGCSQDGACNSFTTGVRCKIKPGCLVDESCIGRNRYSTTLMGSYPQCSESPLSPPPPTPPPSPFPSPSPPPLPPPPNRSTMNGIALAPPPSPPPPAELVYEKIRAAGPGGVCYYWNSDACDRNRFPSMCYALPECFFAIPRRDKCLPPDDSPLTKDVDDAMTDLSWSTIECGKQETAYYMLAQAGVQWLYLEVLGAALVVSIMLIFVFKSTPITLVYLCHIAFNLVTWACFVGCIVYKAFGWMFLFIFLAVFHSVYFYLSKSKFPDLAMVMDTATTVLHKFPALTALAVVQVMSQVFLFVGWIYLYVTLFGRLGDLVDCVLFFVLLWLGQITRYILHVTIAGCTASWYFNLKEPRPVFFAALRACTTSIGSITFGSMLMTVAKTCRVISGFLRNQARLEAQACAAAFFFLDYLLSKFNLYGFCFVAIYGLPFRVASGKAMTMINRAGIKSMMMDDLISGASIAGSLFMGLFCMSTAYILVEWEINGKLPDTYAGDNLLLVYLPCFIIGCIVGVSFLEMSESVAATLYTCFAEEPHALEMTDKELYLDFVDMWYQSQMDSDVESEGEVAEDAHSISSFEDSDDEREREKTMRQELDKEDRKRKKMAYLKEPRASQASMSSFTSKEFSTPALKKNTIAPV</sequence>
<feature type="transmembrane region" description="Helical" evidence="6">
    <location>
        <begin position="581"/>
        <end position="597"/>
    </location>
</feature>